<dbReference type="AlphaFoldDB" id="A0A1Y2JKZ3"/>
<reference evidence="1 2" key="1">
    <citation type="submission" date="2017-03" db="EMBL/GenBank/DDBJ databases">
        <title>Whole genome sequences of fourteen strains of Bradyrhizobium canariense and one strain of Bradyrhizobium japonicum isolated from Lupinus (Papilionoideae: Genisteae) species in Algeria.</title>
        <authorList>
            <person name="Crovadore J."/>
            <person name="Chekireb D."/>
            <person name="Brachmann A."/>
            <person name="Chablais R."/>
            <person name="Cochard B."/>
            <person name="Lefort F."/>
        </authorList>
    </citation>
    <scope>NUCLEOTIDE SEQUENCE [LARGE SCALE GENOMIC DNA]</scope>
    <source>
        <strain evidence="1 2">UBMA197</strain>
    </source>
</reference>
<dbReference type="PANTHER" id="PTHR37841">
    <property type="entry name" value="GLR2918 PROTEIN"/>
    <property type="match status" value="1"/>
</dbReference>
<organism evidence="1 2">
    <name type="scientific">Bradyrhizobium japonicum</name>
    <dbReference type="NCBI Taxonomy" id="375"/>
    <lineage>
        <taxon>Bacteria</taxon>
        <taxon>Pseudomonadati</taxon>
        <taxon>Pseudomonadota</taxon>
        <taxon>Alphaproteobacteria</taxon>
        <taxon>Hyphomicrobiales</taxon>
        <taxon>Nitrobacteraceae</taxon>
        <taxon>Bradyrhizobium</taxon>
    </lineage>
</organism>
<dbReference type="RefSeq" id="WP_085401921.1">
    <property type="nucleotide sequence ID" value="NZ_NAFL01000259.1"/>
</dbReference>
<dbReference type="SUPFAM" id="SSF69360">
    <property type="entry name" value="Cell wall binding repeat"/>
    <property type="match status" value="1"/>
</dbReference>
<protein>
    <recommendedName>
        <fullName evidence="3">WG repeat-containing protein</fullName>
    </recommendedName>
</protein>
<accession>A0A1Y2JKZ3</accession>
<evidence type="ECO:0008006" key="3">
    <source>
        <dbReference type="Google" id="ProtNLM"/>
    </source>
</evidence>
<comment type="caution">
    <text evidence="1">The sequence shown here is derived from an EMBL/GenBank/DDBJ whole genome shotgun (WGS) entry which is preliminary data.</text>
</comment>
<dbReference type="EMBL" id="NAFL01000259">
    <property type="protein sequence ID" value="OSJ30792.1"/>
    <property type="molecule type" value="Genomic_DNA"/>
</dbReference>
<evidence type="ECO:0000313" key="2">
    <source>
        <dbReference type="Proteomes" id="UP000193335"/>
    </source>
</evidence>
<dbReference type="Proteomes" id="UP000193335">
    <property type="component" value="Unassembled WGS sequence"/>
</dbReference>
<dbReference type="Pfam" id="PF14903">
    <property type="entry name" value="WG_beta_rep"/>
    <property type="match status" value="5"/>
</dbReference>
<name>A0A1Y2JKZ3_BRAJP</name>
<evidence type="ECO:0000313" key="1">
    <source>
        <dbReference type="EMBL" id="OSJ30792.1"/>
    </source>
</evidence>
<gene>
    <name evidence="1" type="ORF">BSZ19_23640</name>
</gene>
<sequence length="713" mass="77884">MPKRYDRTPRSAAVLARLDAAQSLRLQHHVLTRSRHGSSVFDQNRNTGKVAMGACSWFRVALFVLAFTNGATAQDMPSELTPVGKAVLQAEIAAKDRSGSGKPVDSPLAVCTFPGGLCGAVRPDGSVAVPPRYDWVGDFSDKRAAVRSGGLYGFVDDEGHEVAAPQYGLVDDYKFGFAQVEVGGKSGLIDRDGKMIFAPTYGFIEAIGPDRLRVSDFPRRGGTIGAEDFSGIKTTYTSNSVSVSAPFEFKTNGVIDLSGQWIEPAAPPSREFDKTSPSVRWVERGGLWGLLQADGSWLVEPKFQRAEALSDGLARVTLSSKVGFIDGTGKFAIEPVFDTAWPFRLGVGRTSAERDGSFGVIDKSGSWIFQTSHQQIYLAIARNEGSSEVPYGWHFKQADHWGLLDLDGRTVLDAAFDQPVQHCEDKRLIAYKNKQWLYFTEGGNPLQPPGSRLIDATCGAAPPYTLQTGDTFQLVDARLQPIAPMQFEAVVRIGRDARNAKVDGKWGRIRSDGSWLVEPRFDYLSTNPDPFVASIDGKRGVMKSDGTWLIEPKFDAVRIRQDGTVFASTDGATGIMRLKDQSWVMQPRPGVMCDISSALMSQAGGKRVILSPAGEVWIDADAERVGANLDFGLLTFLRNGKWGLVDTAGHVMVEPQYDEPVYFAPRNRGIAWARQEGRWCPIDRRNHSVPGIACSDVNPAPSLAPPFECKIEP</sequence>
<proteinExistence type="predicted"/>
<dbReference type="PANTHER" id="PTHR37841:SF1">
    <property type="entry name" value="DUF3298 DOMAIN-CONTAINING PROTEIN"/>
    <property type="match status" value="1"/>
</dbReference>
<dbReference type="InterPro" id="IPR032774">
    <property type="entry name" value="WG_beta_rep"/>
</dbReference>